<comment type="subcellular location">
    <subcellularLocation>
        <location evidence="1">Cell membrane</location>
        <topology evidence="1">Multi-pass membrane protein</topology>
    </subcellularLocation>
</comment>
<reference evidence="11 12" key="1">
    <citation type="submission" date="2020-02" db="EMBL/GenBank/DDBJ databases">
        <title>Draft genome sequence of two Spirosoma agri KCTC 52727 and Spirosoma terrae KCTC 52035.</title>
        <authorList>
            <person name="Rojas J."/>
            <person name="Ambika Manirajan B."/>
            <person name="Ratering S."/>
            <person name="Suarez C."/>
            <person name="Schnell S."/>
        </authorList>
    </citation>
    <scope>NUCLEOTIDE SEQUENCE [LARGE SCALE GENOMIC DNA]</scope>
    <source>
        <strain evidence="11 12">KCTC 52727</strain>
    </source>
</reference>
<keyword evidence="6 7" id="KW-0472">Membrane</keyword>
<dbReference type="InterPro" id="IPR023408">
    <property type="entry name" value="MscS_beta-dom_sf"/>
</dbReference>
<dbReference type="InterPro" id="IPR008910">
    <property type="entry name" value="MSC_TM_helix"/>
</dbReference>
<organism evidence="11 12">
    <name type="scientific">Spirosoma agri</name>
    <dbReference type="NCBI Taxonomy" id="1987381"/>
    <lineage>
        <taxon>Bacteria</taxon>
        <taxon>Pseudomonadati</taxon>
        <taxon>Bacteroidota</taxon>
        <taxon>Cytophagia</taxon>
        <taxon>Cytophagales</taxon>
        <taxon>Cytophagaceae</taxon>
        <taxon>Spirosoma</taxon>
    </lineage>
</organism>
<keyword evidence="3" id="KW-1003">Cell membrane</keyword>
<dbReference type="Pfam" id="PF00924">
    <property type="entry name" value="MS_channel_2nd"/>
    <property type="match status" value="1"/>
</dbReference>
<dbReference type="AlphaFoldDB" id="A0A6M0IJH4"/>
<dbReference type="InterPro" id="IPR006685">
    <property type="entry name" value="MscS_channel_2nd"/>
</dbReference>
<dbReference type="SUPFAM" id="SSF82861">
    <property type="entry name" value="Mechanosensitive channel protein MscS (YggB), transmembrane region"/>
    <property type="match status" value="1"/>
</dbReference>
<evidence type="ECO:0000256" key="7">
    <source>
        <dbReference type="SAM" id="Phobius"/>
    </source>
</evidence>
<feature type="transmembrane region" description="Helical" evidence="7">
    <location>
        <begin position="91"/>
        <end position="120"/>
    </location>
</feature>
<dbReference type="Proteomes" id="UP000477386">
    <property type="component" value="Unassembled WGS sequence"/>
</dbReference>
<proteinExistence type="inferred from homology"/>
<sequence length="274" mass="30023">MEQAQTNAQRIYDQVLTFATLYGGRILLAIVTLIIGLWLIGWVTKLLSSVMTKRHVDRDVQPFLLSLLNAVLRVLLLLSIASTLGVETTSFVAIIGAAGLAVGLALQGSLANFAGGVLILTFKPFRVGDLVSTQGFTGSVEAIRIFDTILVTLDNKTIILPNGPLSTTSIVNISTRGIIRVDQVYTVGSQNDLDSTKACFQNVVDGCPYALKDRAHDVLIAKLNANSRDYDVRVWTKSETYWATYYYMLENVARQFGKDGIESPKPQLFVTTED</sequence>
<evidence type="ECO:0000259" key="10">
    <source>
        <dbReference type="Pfam" id="PF21088"/>
    </source>
</evidence>
<feature type="domain" description="Mechanosensitive ion channel MscS C-terminal" evidence="9">
    <location>
        <begin position="202"/>
        <end position="262"/>
    </location>
</feature>
<dbReference type="PANTHER" id="PTHR30221:SF1">
    <property type="entry name" value="SMALL-CONDUCTANCE MECHANOSENSITIVE CHANNEL"/>
    <property type="match status" value="1"/>
</dbReference>
<dbReference type="GO" id="GO:0005886">
    <property type="term" value="C:plasma membrane"/>
    <property type="evidence" value="ECO:0007669"/>
    <property type="project" value="UniProtKB-SubCell"/>
</dbReference>
<evidence type="ECO:0000256" key="4">
    <source>
        <dbReference type="ARBA" id="ARBA00022692"/>
    </source>
</evidence>
<dbReference type="InterPro" id="IPR011014">
    <property type="entry name" value="MscS_channel_TM-2"/>
</dbReference>
<evidence type="ECO:0000259" key="9">
    <source>
        <dbReference type="Pfam" id="PF21082"/>
    </source>
</evidence>
<dbReference type="RefSeq" id="WP_164040265.1">
    <property type="nucleotide sequence ID" value="NZ_JAAGNZ010000001.1"/>
</dbReference>
<dbReference type="PANTHER" id="PTHR30221">
    <property type="entry name" value="SMALL-CONDUCTANCE MECHANOSENSITIVE CHANNEL"/>
    <property type="match status" value="1"/>
</dbReference>
<dbReference type="Pfam" id="PF05552">
    <property type="entry name" value="MS_channel_1st_1"/>
    <property type="match status" value="1"/>
</dbReference>
<dbReference type="GO" id="GO:0008381">
    <property type="term" value="F:mechanosensitive monoatomic ion channel activity"/>
    <property type="evidence" value="ECO:0007669"/>
    <property type="project" value="InterPro"/>
</dbReference>
<keyword evidence="12" id="KW-1185">Reference proteome</keyword>
<evidence type="ECO:0000313" key="12">
    <source>
        <dbReference type="Proteomes" id="UP000477386"/>
    </source>
</evidence>
<evidence type="ECO:0000256" key="6">
    <source>
        <dbReference type="ARBA" id="ARBA00023136"/>
    </source>
</evidence>
<evidence type="ECO:0000256" key="1">
    <source>
        <dbReference type="ARBA" id="ARBA00004651"/>
    </source>
</evidence>
<dbReference type="InterPro" id="IPR011066">
    <property type="entry name" value="MscS_channel_C_sf"/>
</dbReference>
<evidence type="ECO:0000256" key="2">
    <source>
        <dbReference type="ARBA" id="ARBA00008017"/>
    </source>
</evidence>
<name>A0A6M0IJH4_9BACT</name>
<feature type="transmembrane region" description="Helical" evidence="7">
    <location>
        <begin position="63"/>
        <end position="85"/>
    </location>
</feature>
<comment type="caution">
    <text evidence="11">The sequence shown here is derived from an EMBL/GenBank/DDBJ whole genome shotgun (WGS) entry which is preliminary data.</text>
</comment>
<dbReference type="SUPFAM" id="SSF82689">
    <property type="entry name" value="Mechanosensitive channel protein MscS (YggB), C-terminal domain"/>
    <property type="match status" value="1"/>
</dbReference>
<comment type="similarity">
    <text evidence="2">Belongs to the MscS (TC 1.A.23) family.</text>
</comment>
<accession>A0A6M0IJH4</accession>
<dbReference type="Gene3D" id="1.10.287.1260">
    <property type="match status" value="1"/>
</dbReference>
<dbReference type="InterPro" id="IPR049278">
    <property type="entry name" value="MS_channel_C"/>
</dbReference>
<dbReference type="InterPro" id="IPR045275">
    <property type="entry name" value="MscS_archaea/bacteria_type"/>
</dbReference>
<gene>
    <name evidence="11" type="ORF">GK091_16190</name>
</gene>
<evidence type="ECO:0000256" key="5">
    <source>
        <dbReference type="ARBA" id="ARBA00022989"/>
    </source>
</evidence>
<protein>
    <submittedName>
        <fullName evidence="11">Mechanosensitive ion channel</fullName>
    </submittedName>
</protein>
<dbReference type="PROSITE" id="PS01246">
    <property type="entry name" value="UPF0003"/>
    <property type="match status" value="1"/>
</dbReference>
<keyword evidence="5 7" id="KW-1133">Transmembrane helix</keyword>
<evidence type="ECO:0000256" key="3">
    <source>
        <dbReference type="ARBA" id="ARBA00022475"/>
    </source>
</evidence>
<dbReference type="Gene3D" id="2.30.30.60">
    <property type="match status" value="1"/>
</dbReference>
<dbReference type="InterPro" id="IPR049142">
    <property type="entry name" value="MS_channel_1st"/>
</dbReference>
<keyword evidence="4 7" id="KW-0812">Transmembrane</keyword>
<dbReference type="Pfam" id="PF21088">
    <property type="entry name" value="MS_channel_1st"/>
    <property type="match status" value="1"/>
</dbReference>
<dbReference type="InterPro" id="IPR010920">
    <property type="entry name" value="LSM_dom_sf"/>
</dbReference>
<dbReference type="SUPFAM" id="SSF50182">
    <property type="entry name" value="Sm-like ribonucleoproteins"/>
    <property type="match status" value="1"/>
</dbReference>
<dbReference type="Pfam" id="PF21082">
    <property type="entry name" value="MS_channel_3rd"/>
    <property type="match status" value="1"/>
</dbReference>
<feature type="domain" description="Mechanosensitive ion channel MscS" evidence="8">
    <location>
        <begin position="109"/>
        <end position="174"/>
    </location>
</feature>
<dbReference type="Gene3D" id="3.30.70.100">
    <property type="match status" value="1"/>
</dbReference>
<feature type="domain" description="Mechanosensitive ion channel transmembrane helices 2/3" evidence="10">
    <location>
        <begin position="68"/>
        <end position="107"/>
    </location>
</feature>
<dbReference type="InterPro" id="IPR006686">
    <property type="entry name" value="MscS_channel_CS"/>
</dbReference>
<evidence type="ECO:0000313" key="11">
    <source>
        <dbReference type="EMBL" id="NEU68429.1"/>
    </source>
</evidence>
<dbReference type="EMBL" id="JAAGNZ010000001">
    <property type="protein sequence ID" value="NEU68429.1"/>
    <property type="molecule type" value="Genomic_DNA"/>
</dbReference>
<feature type="transmembrane region" description="Helical" evidence="7">
    <location>
        <begin position="22"/>
        <end position="43"/>
    </location>
</feature>
<evidence type="ECO:0000259" key="8">
    <source>
        <dbReference type="Pfam" id="PF00924"/>
    </source>
</evidence>